<reference evidence="4" key="2">
    <citation type="submission" date="2022-08" db="UniProtKB">
        <authorList>
            <consortium name="EnsemblMetazoa"/>
        </authorList>
    </citation>
    <scope>IDENTIFICATION</scope>
    <source>
        <strain evidence="4">STECLA/ALBI9_A</strain>
    </source>
</reference>
<dbReference type="Proteomes" id="UP000069272">
    <property type="component" value="Chromosome 2R"/>
</dbReference>
<evidence type="ECO:0000256" key="2">
    <source>
        <dbReference type="ARBA" id="ARBA00022771"/>
    </source>
</evidence>
<protein>
    <submittedName>
        <fullName evidence="4">FLYWCH-type domain-containing protein</fullName>
    </submittedName>
</protein>
<accession>A0A182FXA3</accession>
<dbReference type="VEuPathDB" id="VectorBase:AALB014276"/>
<organism evidence="4 5">
    <name type="scientific">Anopheles albimanus</name>
    <name type="common">New world malaria mosquito</name>
    <dbReference type="NCBI Taxonomy" id="7167"/>
    <lineage>
        <taxon>Eukaryota</taxon>
        <taxon>Metazoa</taxon>
        <taxon>Ecdysozoa</taxon>
        <taxon>Arthropoda</taxon>
        <taxon>Hexapoda</taxon>
        <taxon>Insecta</taxon>
        <taxon>Pterygota</taxon>
        <taxon>Neoptera</taxon>
        <taxon>Endopterygota</taxon>
        <taxon>Diptera</taxon>
        <taxon>Nematocera</taxon>
        <taxon>Culicoidea</taxon>
        <taxon>Culicidae</taxon>
        <taxon>Anophelinae</taxon>
        <taxon>Anopheles</taxon>
    </lineage>
</organism>
<dbReference type="Pfam" id="PF04500">
    <property type="entry name" value="FLYWCH"/>
    <property type="match status" value="1"/>
</dbReference>
<evidence type="ECO:0000256" key="1">
    <source>
        <dbReference type="ARBA" id="ARBA00022723"/>
    </source>
</evidence>
<dbReference type="GO" id="GO:0008270">
    <property type="term" value="F:zinc ion binding"/>
    <property type="evidence" value="ECO:0007669"/>
    <property type="project" value="UniProtKB-KW"/>
</dbReference>
<sequence length="93" mass="11040">MLSSSYLTVETDSTNLFINGFSFTRHMVNADTIYWRCKEFRALRCPARYRQRRTTGLLETGRTNHNHSPISTRRKRGSLKEILRQRTTRKMQS</sequence>
<keyword evidence="5" id="KW-1185">Reference proteome</keyword>
<dbReference type="VEuPathDB" id="VectorBase:AALB20_037084"/>
<dbReference type="AlphaFoldDB" id="A0A182FXA3"/>
<keyword evidence="2" id="KW-0863">Zinc-finger</keyword>
<proteinExistence type="predicted"/>
<name>A0A182FXA3_ANOAL</name>
<evidence type="ECO:0000313" key="5">
    <source>
        <dbReference type="Proteomes" id="UP000069272"/>
    </source>
</evidence>
<dbReference type="EnsemblMetazoa" id="AALB014276-RA">
    <property type="protein sequence ID" value="AALB014276-PA"/>
    <property type="gene ID" value="AALB014276"/>
</dbReference>
<evidence type="ECO:0000313" key="4">
    <source>
        <dbReference type="EnsemblMetazoa" id="AALB014276-PA"/>
    </source>
</evidence>
<evidence type="ECO:0000256" key="3">
    <source>
        <dbReference type="ARBA" id="ARBA00022833"/>
    </source>
</evidence>
<dbReference type="Gene3D" id="2.20.25.240">
    <property type="match status" value="1"/>
</dbReference>
<keyword evidence="3" id="KW-0862">Zinc</keyword>
<dbReference type="InterPro" id="IPR007588">
    <property type="entry name" value="Znf_FLYWCH"/>
</dbReference>
<reference evidence="4 5" key="1">
    <citation type="journal article" date="2017" name="G3 (Bethesda)">
        <title>The Physical Genome Mapping of Anopheles albimanus Corrected Scaffold Misassemblies and Identified Interarm Rearrangements in Genus Anopheles.</title>
        <authorList>
            <person name="Artemov G.N."/>
            <person name="Peery A.N."/>
            <person name="Jiang X."/>
            <person name="Tu Z."/>
            <person name="Stegniy V.N."/>
            <person name="Sharakhova M.V."/>
            <person name="Sharakhov I.V."/>
        </authorList>
    </citation>
    <scope>NUCLEOTIDE SEQUENCE [LARGE SCALE GENOMIC DNA]</scope>
    <source>
        <strain evidence="4 5">ALBI9_A</strain>
    </source>
</reference>
<keyword evidence="1" id="KW-0479">Metal-binding</keyword>